<dbReference type="EMBL" id="FQUO01000008">
    <property type="protein sequence ID" value="SHF47497.1"/>
    <property type="molecule type" value="Genomic_DNA"/>
</dbReference>
<evidence type="ECO:0000313" key="3">
    <source>
        <dbReference type="Proteomes" id="UP000184368"/>
    </source>
</evidence>
<accession>A0A1M5BYR9</accession>
<proteinExistence type="predicted"/>
<keyword evidence="1" id="KW-1133">Transmembrane helix</keyword>
<name>A0A1M5BYR9_9BACT</name>
<keyword evidence="1" id="KW-0472">Membrane</keyword>
<evidence type="ECO:0000313" key="2">
    <source>
        <dbReference type="EMBL" id="SHF47497.1"/>
    </source>
</evidence>
<feature type="transmembrane region" description="Helical" evidence="1">
    <location>
        <begin position="36"/>
        <end position="53"/>
    </location>
</feature>
<feature type="transmembrane region" description="Helical" evidence="1">
    <location>
        <begin position="65"/>
        <end position="84"/>
    </location>
</feature>
<keyword evidence="3" id="KW-1185">Reference proteome</keyword>
<evidence type="ECO:0000256" key="1">
    <source>
        <dbReference type="SAM" id="Phobius"/>
    </source>
</evidence>
<dbReference type="OrthoDB" id="1453199at2"/>
<organism evidence="2 3">
    <name type="scientific">Cnuella takakiae</name>
    <dbReference type="NCBI Taxonomy" id="1302690"/>
    <lineage>
        <taxon>Bacteria</taxon>
        <taxon>Pseudomonadati</taxon>
        <taxon>Bacteroidota</taxon>
        <taxon>Chitinophagia</taxon>
        <taxon>Chitinophagales</taxon>
        <taxon>Chitinophagaceae</taxon>
        <taxon>Cnuella</taxon>
    </lineage>
</organism>
<reference evidence="2 3" key="1">
    <citation type="submission" date="2016-11" db="EMBL/GenBank/DDBJ databases">
        <authorList>
            <person name="Jaros S."/>
            <person name="Januszkiewicz K."/>
            <person name="Wedrychowicz H."/>
        </authorList>
    </citation>
    <scope>NUCLEOTIDE SEQUENCE [LARGE SCALE GENOMIC DNA]</scope>
    <source>
        <strain evidence="2 3">DSM 26897</strain>
    </source>
</reference>
<dbReference type="RefSeq" id="WP_073043409.1">
    <property type="nucleotide sequence ID" value="NZ_FQUO01000008.1"/>
</dbReference>
<sequence>MAITQRNFPIAGYLFAALVFTLGVLNLVLVHPVPGFVYMLLALLFLPGTNNMLRQKMGFGIPSWVKIFLGIFILWFTLGVSDLGDMIDKASTPLIGS</sequence>
<dbReference type="STRING" id="1302690.BUE76_18015"/>
<keyword evidence="1" id="KW-0812">Transmembrane</keyword>
<dbReference type="AlphaFoldDB" id="A0A1M5BYR9"/>
<feature type="transmembrane region" description="Helical" evidence="1">
    <location>
        <begin position="12"/>
        <end position="30"/>
    </location>
</feature>
<protein>
    <submittedName>
        <fullName evidence="2">Uncharacterized protein</fullName>
    </submittedName>
</protein>
<dbReference type="Proteomes" id="UP000184368">
    <property type="component" value="Unassembled WGS sequence"/>
</dbReference>
<gene>
    <name evidence="2" type="ORF">SAMN05444008_108149</name>
</gene>